<dbReference type="OrthoDB" id="10256309at2759"/>
<dbReference type="GO" id="GO:1990481">
    <property type="term" value="P:mRNA pseudouridine synthesis"/>
    <property type="evidence" value="ECO:0007669"/>
    <property type="project" value="TreeGrafter"/>
</dbReference>
<evidence type="ECO:0000313" key="6">
    <source>
        <dbReference type="Proteomes" id="UP000271098"/>
    </source>
</evidence>
<keyword evidence="2" id="KW-0819">tRNA processing</keyword>
<dbReference type="Gene3D" id="3.30.70.660">
    <property type="entry name" value="Pseudouridine synthase I, catalytic domain, C-terminal subdomain"/>
    <property type="match status" value="1"/>
</dbReference>
<dbReference type="Gene3D" id="3.30.70.580">
    <property type="entry name" value="Pseudouridine synthase I, catalytic domain, N-terminal subdomain"/>
    <property type="match status" value="1"/>
</dbReference>
<evidence type="ECO:0000313" key="7">
    <source>
        <dbReference type="WBParaSite" id="GPUH_0001561401-mRNA-1"/>
    </source>
</evidence>
<dbReference type="SUPFAM" id="SSF55120">
    <property type="entry name" value="Pseudouridine synthase"/>
    <property type="match status" value="1"/>
</dbReference>
<dbReference type="InterPro" id="IPR020094">
    <property type="entry name" value="TruA/RsuA/RluB/E/F_N"/>
</dbReference>
<evidence type="ECO:0000313" key="5">
    <source>
        <dbReference type="EMBL" id="VDN26297.1"/>
    </source>
</evidence>
<comment type="catalytic activity">
    <reaction evidence="4">
        <text>a uridine in tRNA = a pseudouridine in tRNA</text>
        <dbReference type="Rhea" id="RHEA:54572"/>
        <dbReference type="Rhea" id="RHEA-COMP:13339"/>
        <dbReference type="Rhea" id="RHEA-COMP:13934"/>
        <dbReference type="ChEBI" id="CHEBI:65314"/>
        <dbReference type="ChEBI" id="CHEBI:65315"/>
    </reaction>
</comment>
<dbReference type="EMBL" id="UYRT01082661">
    <property type="protein sequence ID" value="VDN26297.1"/>
    <property type="molecule type" value="Genomic_DNA"/>
</dbReference>
<reference evidence="7" key="1">
    <citation type="submission" date="2016-06" db="UniProtKB">
        <authorList>
            <consortium name="WormBaseParasite"/>
        </authorList>
    </citation>
    <scope>IDENTIFICATION</scope>
</reference>
<dbReference type="PANTHER" id="PTHR11142:SF4">
    <property type="entry name" value="PSEUDOURIDYLATE SYNTHASE 1 HOMOLOG"/>
    <property type="match status" value="1"/>
</dbReference>
<accession>A0A183E3Q2</accession>
<name>A0A183E3Q2_9BILA</name>
<evidence type="ECO:0000256" key="4">
    <source>
        <dbReference type="ARBA" id="ARBA00036943"/>
    </source>
</evidence>
<dbReference type="AlphaFoldDB" id="A0A183E3Q2"/>
<evidence type="ECO:0000256" key="2">
    <source>
        <dbReference type="ARBA" id="ARBA00022694"/>
    </source>
</evidence>
<protein>
    <submittedName>
        <fullName evidence="7">PUS7L</fullName>
    </submittedName>
</protein>
<proteinExistence type="inferred from homology"/>
<evidence type="ECO:0000256" key="1">
    <source>
        <dbReference type="ARBA" id="ARBA00009375"/>
    </source>
</evidence>
<dbReference type="WBParaSite" id="GPUH_0001561401-mRNA-1">
    <property type="protein sequence ID" value="GPUH_0001561401-mRNA-1"/>
    <property type="gene ID" value="GPUH_0001561401"/>
</dbReference>
<dbReference type="InterPro" id="IPR020103">
    <property type="entry name" value="PsdUridine_synth_cat_dom_sf"/>
</dbReference>
<reference evidence="5 6" key="2">
    <citation type="submission" date="2018-11" db="EMBL/GenBank/DDBJ databases">
        <authorList>
            <consortium name="Pathogen Informatics"/>
        </authorList>
    </citation>
    <scope>NUCLEOTIDE SEQUENCE [LARGE SCALE GENOMIC DNA]</scope>
</reference>
<comment type="similarity">
    <text evidence="1">Belongs to the tRNA pseudouridine synthase TruA family.</text>
</comment>
<keyword evidence="6" id="KW-1185">Reference proteome</keyword>
<dbReference type="InterPro" id="IPR001406">
    <property type="entry name" value="PsdUridine_synth_TruA"/>
</dbReference>
<dbReference type="FunFam" id="3.30.70.580:FF:000002">
    <property type="entry name" value="tRNA pseudouridine synthase"/>
    <property type="match status" value="1"/>
</dbReference>
<dbReference type="GO" id="GO:0031119">
    <property type="term" value="P:tRNA pseudouridine synthesis"/>
    <property type="evidence" value="ECO:0007669"/>
    <property type="project" value="UniProtKB-ARBA"/>
</dbReference>
<dbReference type="PANTHER" id="PTHR11142">
    <property type="entry name" value="PSEUDOURIDYLATE SYNTHASE"/>
    <property type="match status" value="1"/>
</dbReference>
<evidence type="ECO:0000256" key="3">
    <source>
        <dbReference type="ARBA" id="ARBA00023235"/>
    </source>
</evidence>
<dbReference type="GO" id="GO:0003723">
    <property type="term" value="F:RNA binding"/>
    <property type="evidence" value="ECO:0007669"/>
    <property type="project" value="InterPro"/>
</dbReference>
<keyword evidence="3" id="KW-0413">Isomerase</keyword>
<dbReference type="GO" id="GO:0005634">
    <property type="term" value="C:nucleus"/>
    <property type="evidence" value="ECO:0007669"/>
    <property type="project" value="TreeGrafter"/>
</dbReference>
<gene>
    <name evidence="5" type="ORF">GPUH_LOCUS15593</name>
</gene>
<organism evidence="7">
    <name type="scientific">Gongylonema pulchrum</name>
    <dbReference type="NCBI Taxonomy" id="637853"/>
    <lineage>
        <taxon>Eukaryota</taxon>
        <taxon>Metazoa</taxon>
        <taxon>Ecdysozoa</taxon>
        <taxon>Nematoda</taxon>
        <taxon>Chromadorea</taxon>
        <taxon>Rhabditida</taxon>
        <taxon>Spirurina</taxon>
        <taxon>Spiruromorpha</taxon>
        <taxon>Spiruroidea</taxon>
        <taxon>Gongylonematidae</taxon>
        <taxon>Gongylonema</taxon>
    </lineage>
</organism>
<sequence>MCVGRYKYHSFYYLLYNAGEPKKKRRKKEHSYALLLAYQGKRYCGMQVQKDQPTVEGELFKAMAQCGYIPEEDIFSPIRFSFQRAARTDRSVSAARQMCSMRLFLENHENFLKTATGELNKHLPDDVRVLGVRRAIRTFTAHRDCDKRTYSYTLPTFAFARPDELTTSKYRISEISIADLNDVLAMYKGTHNFFNYTSGKLVSFYRTLS</sequence>
<dbReference type="Proteomes" id="UP000271098">
    <property type="component" value="Unassembled WGS sequence"/>
</dbReference>
<dbReference type="InterPro" id="IPR020095">
    <property type="entry name" value="PsdUridine_synth_TruA_C"/>
</dbReference>
<dbReference type="GO" id="GO:0009982">
    <property type="term" value="F:pseudouridine synthase activity"/>
    <property type="evidence" value="ECO:0007669"/>
    <property type="project" value="InterPro"/>
</dbReference>